<reference evidence="3" key="1">
    <citation type="journal article" date="2019" name="Int. J. Syst. Evol. Microbiol.">
        <title>The Global Catalogue of Microorganisms (GCM) 10K type strain sequencing project: providing services to taxonomists for standard genome sequencing and annotation.</title>
        <authorList>
            <consortium name="The Broad Institute Genomics Platform"/>
            <consortium name="The Broad Institute Genome Sequencing Center for Infectious Disease"/>
            <person name="Wu L."/>
            <person name="Ma J."/>
        </authorList>
    </citation>
    <scope>NUCLEOTIDE SEQUENCE [LARGE SCALE GENOMIC DNA]</scope>
    <source>
        <strain evidence="3">JCM 4565</strain>
    </source>
</reference>
<dbReference type="Proteomes" id="UP001500063">
    <property type="component" value="Unassembled WGS sequence"/>
</dbReference>
<protein>
    <submittedName>
        <fullName evidence="2">Uncharacterized protein</fullName>
    </submittedName>
</protein>
<feature type="transmembrane region" description="Helical" evidence="1">
    <location>
        <begin position="25"/>
        <end position="42"/>
    </location>
</feature>
<evidence type="ECO:0000313" key="2">
    <source>
        <dbReference type="EMBL" id="GAA0348912.1"/>
    </source>
</evidence>
<sequence length="55" mass="6308">MDAIVIALMAAMAVLIIRKPRDPHIWYLWGISLVLVVGWWMFHEVFTPGVTEVTL</sequence>
<keyword evidence="1" id="KW-0812">Transmembrane</keyword>
<gene>
    <name evidence="2" type="ORF">GCM10010319_27020</name>
</gene>
<dbReference type="RefSeq" id="WP_162890058.1">
    <property type="nucleotide sequence ID" value="NZ_BAAABW010000015.1"/>
</dbReference>
<keyword evidence="1" id="KW-1133">Transmembrane helix</keyword>
<proteinExistence type="predicted"/>
<name>A0ABP3GLP5_9ACTN</name>
<organism evidence="2 3">
    <name type="scientific">Streptomyces blastmyceticus</name>
    <dbReference type="NCBI Taxonomy" id="68180"/>
    <lineage>
        <taxon>Bacteria</taxon>
        <taxon>Bacillati</taxon>
        <taxon>Actinomycetota</taxon>
        <taxon>Actinomycetes</taxon>
        <taxon>Kitasatosporales</taxon>
        <taxon>Streptomycetaceae</taxon>
        <taxon>Streptomyces</taxon>
    </lineage>
</organism>
<evidence type="ECO:0000256" key="1">
    <source>
        <dbReference type="SAM" id="Phobius"/>
    </source>
</evidence>
<evidence type="ECO:0000313" key="3">
    <source>
        <dbReference type="Proteomes" id="UP001500063"/>
    </source>
</evidence>
<keyword evidence="1" id="KW-0472">Membrane</keyword>
<accession>A0ABP3GLP5</accession>
<dbReference type="EMBL" id="BAAABW010000015">
    <property type="protein sequence ID" value="GAA0348912.1"/>
    <property type="molecule type" value="Genomic_DNA"/>
</dbReference>
<comment type="caution">
    <text evidence="2">The sequence shown here is derived from an EMBL/GenBank/DDBJ whole genome shotgun (WGS) entry which is preliminary data.</text>
</comment>
<keyword evidence="3" id="KW-1185">Reference proteome</keyword>